<organism evidence="3 4">
    <name type="scientific">Tumebacillus lacus</name>
    <dbReference type="NCBI Taxonomy" id="2995335"/>
    <lineage>
        <taxon>Bacteria</taxon>
        <taxon>Bacillati</taxon>
        <taxon>Bacillota</taxon>
        <taxon>Bacilli</taxon>
        <taxon>Bacillales</taxon>
        <taxon>Alicyclobacillaceae</taxon>
        <taxon>Tumebacillus</taxon>
    </lineage>
</organism>
<evidence type="ECO:0000313" key="4">
    <source>
        <dbReference type="Proteomes" id="UP001208017"/>
    </source>
</evidence>
<dbReference type="CDD" id="cd00347">
    <property type="entry name" value="Flavin_utilizing_monoxygenases"/>
    <property type="match status" value="1"/>
</dbReference>
<dbReference type="Proteomes" id="UP001208017">
    <property type="component" value="Unassembled WGS sequence"/>
</dbReference>
<dbReference type="EMBL" id="JAPMLT010000007">
    <property type="protein sequence ID" value="MCX7570933.1"/>
    <property type="molecule type" value="Genomic_DNA"/>
</dbReference>
<dbReference type="Pfam" id="PF00296">
    <property type="entry name" value="Bac_luciferase"/>
    <property type="match status" value="1"/>
</dbReference>
<dbReference type="InterPro" id="IPR036661">
    <property type="entry name" value="Luciferase-like_sf"/>
</dbReference>
<sequence>MLKFSVLDQSPVCTGRTPADAVRETVQLAQHAEKMGYQRFWLAEHHNMTMLTSSTPEVLLAHIAAQTSTIRVGSGGVLLYHYSALKVAENFKMLQALYPGRIDLGIGRAPGGDYATSLALREGEPAANNFPQKLLSLIGFLQDEMPAGHPYANIAAMPTDVPFPELWLLGSSDQSAYYAAELGSAYSFAHFLVGGTNGIAAMRAYQDRFKPGLIDKPESSLGIFVICADTDAEAERLVQSRMYSMMRLESGKGGPVPSVEEVAAQRLSDYERAHMAQVRQRAIVGDKTSVKQQILAMQKDYNVDEFHVLTVVHDFEAKLRSYELLAEAFDFKPEPQLEAAARS</sequence>
<comment type="similarity">
    <text evidence="1">To bacterial alkanal monooxygenase alpha and beta chains.</text>
</comment>
<dbReference type="Gene3D" id="3.20.20.30">
    <property type="entry name" value="Luciferase-like domain"/>
    <property type="match status" value="1"/>
</dbReference>
<comment type="caution">
    <text evidence="3">The sequence shown here is derived from an EMBL/GenBank/DDBJ whole genome shotgun (WGS) entry which is preliminary data.</text>
</comment>
<dbReference type="RefSeq" id="WP_267152177.1">
    <property type="nucleotide sequence ID" value="NZ_JAPMLT010000007.1"/>
</dbReference>
<evidence type="ECO:0000313" key="3">
    <source>
        <dbReference type="EMBL" id="MCX7570933.1"/>
    </source>
</evidence>
<accession>A0ABT3X1Y5</accession>
<dbReference type="NCBIfam" id="TIGR03558">
    <property type="entry name" value="oxido_grp_1"/>
    <property type="match status" value="1"/>
</dbReference>
<evidence type="ECO:0000256" key="1">
    <source>
        <dbReference type="ARBA" id="ARBA00007789"/>
    </source>
</evidence>
<dbReference type="InterPro" id="IPR011251">
    <property type="entry name" value="Luciferase-like_dom"/>
</dbReference>
<keyword evidence="4" id="KW-1185">Reference proteome</keyword>
<protein>
    <submittedName>
        <fullName evidence="3">LLM class flavin-dependent oxidoreductase</fullName>
    </submittedName>
</protein>
<dbReference type="SUPFAM" id="SSF51679">
    <property type="entry name" value="Bacterial luciferase-like"/>
    <property type="match status" value="1"/>
</dbReference>
<reference evidence="3 4" key="1">
    <citation type="submission" date="2022-11" db="EMBL/GenBank/DDBJ databases">
        <title>Study of microbial diversity in lake waters.</title>
        <authorList>
            <person name="Zhang J."/>
        </authorList>
    </citation>
    <scope>NUCLEOTIDE SEQUENCE [LARGE SCALE GENOMIC DNA]</scope>
    <source>
        <strain evidence="3 4">DT12</strain>
    </source>
</reference>
<dbReference type="PANTHER" id="PTHR30137:SF19">
    <property type="entry name" value="LUCIFERASE-LIKE MONOOXYGENASE"/>
    <property type="match status" value="1"/>
</dbReference>
<proteinExistence type="predicted"/>
<dbReference type="InterPro" id="IPR019949">
    <property type="entry name" value="CmoO-like"/>
</dbReference>
<evidence type="ECO:0000259" key="2">
    <source>
        <dbReference type="Pfam" id="PF00296"/>
    </source>
</evidence>
<feature type="domain" description="Luciferase-like" evidence="2">
    <location>
        <begin position="5"/>
        <end position="299"/>
    </location>
</feature>
<dbReference type="PANTHER" id="PTHR30137">
    <property type="entry name" value="LUCIFERASE-LIKE MONOOXYGENASE"/>
    <property type="match status" value="1"/>
</dbReference>
<dbReference type="InterPro" id="IPR050766">
    <property type="entry name" value="Bact_Lucif_Oxidored"/>
</dbReference>
<gene>
    <name evidence="3" type="ORF">OS242_13370</name>
</gene>
<name>A0ABT3X1Y5_9BACL</name>